<dbReference type="InterPro" id="IPR051283">
    <property type="entry name" value="Sec_Metabolite_Acyltrans"/>
</dbReference>
<organism evidence="5 6">
    <name type="scientific">Stephania cephalantha</name>
    <dbReference type="NCBI Taxonomy" id="152367"/>
    <lineage>
        <taxon>Eukaryota</taxon>
        <taxon>Viridiplantae</taxon>
        <taxon>Streptophyta</taxon>
        <taxon>Embryophyta</taxon>
        <taxon>Tracheophyta</taxon>
        <taxon>Spermatophyta</taxon>
        <taxon>Magnoliopsida</taxon>
        <taxon>Ranunculales</taxon>
        <taxon>Menispermaceae</taxon>
        <taxon>Menispermoideae</taxon>
        <taxon>Cissampelideae</taxon>
        <taxon>Stephania</taxon>
    </lineage>
</organism>
<feature type="region of interest" description="Disordered" evidence="4">
    <location>
        <begin position="523"/>
        <end position="545"/>
    </location>
</feature>
<keyword evidence="2" id="KW-0808">Transferase</keyword>
<keyword evidence="6" id="KW-1185">Reference proteome</keyword>
<evidence type="ECO:0000313" key="5">
    <source>
        <dbReference type="EMBL" id="KAK9159012.1"/>
    </source>
</evidence>
<reference evidence="5 6" key="1">
    <citation type="submission" date="2024-01" db="EMBL/GenBank/DDBJ databases">
        <title>Genome assemblies of Stephania.</title>
        <authorList>
            <person name="Yang L."/>
        </authorList>
    </citation>
    <scope>NUCLEOTIDE SEQUENCE [LARGE SCALE GENOMIC DNA]</scope>
    <source>
        <strain evidence="5">JXDWG</strain>
        <tissue evidence="5">Leaf</tissue>
    </source>
</reference>
<accession>A0AAP0KUM3</accession>
<dbReference type="AlphaFoldDB" id="A0AAP0KUM3"/>
<dbReference type="Gene3D" id="3.30.559.10">
    <property type="entry name" value="Chloramphenicol acetyltransferase-like domain"/>
    <property type="match status" value="2"/>
</dbReference>
<gene>
    <name evidence="5" type="ORF">Scep_005586</name>
</gene>
<evidence type="ECO:0000256" key="2">
    <source>
        <dbReference type="ARBA" id="ARBA00022679"/>
    </source>
</evidence>
<dbReference type="PANTHER" id="PTHR31896:SF64">
    <property type="entry name" value="TRICHOTHECENE 3-O-ACETYLTRANSFERASE"/>
    <property type="match status" value="1"/>
</dbReference>
<keyword evidence="3" id="KW-0012">Acyltransferase</keyword>
<evidence type="ECO:0000256" key="3">
    <source>
        <dbReference type="ARBA" id="ARBA00023315"/>
    </source>
</evidence>
<evidence type="ECO:0000313" key="6">
    <source>
        <dbReference type="Proteomes" id="UP001419268"/>
    </source>
</evidence>
<evidence type="ECO:0000256" key="4">
    <source>
        <dbReference type="SAM" id="MobiDB-lite"/>
    </source>
</evidence>
<dbReference type="InterPro" id="IPR023213">
    <property type="entry name" value="CAT-like_dom_sf"/>
</dbReference>
<sequence length="634" mass="69794">MKALATKVSCMEITYSFIGISVKLISKCTILPEPELVDDHPMFDKPIKLSISDLPMLSCHYIQKGLLFPISPHPTEALLTLIKTALSKTLSLFPPLSGRLITDPDGIIYVAPCHTESGVVQFIHASALHVSINDVISPVLDHQRDDVVKREFFPFNGAVSHDGHFTPLMAVQVTELLDGVFIGCAANHAVIDGTSFWNLFNAFAATCRGETRISRPVDFQRNFVKDSQAVLSFSNGKRPAVTFDVNAPLRERIFHFSKQAIAGLKSRANSQHLENAEQAGKLSTDDVDQRGRLEISSFQSLCAQLWRSVTRARNLEASKPTTFRMAINCRHRLRPKLEECYFGNAIQSVRTVASAGEIVSRDLRWSADKLRRGVAEHDDGAVRRIAEEWERGPRCFPLGNWDGATVTMGSSARFPMYDNDFGWGRPVAVRSGMANKFDGKMSAFPGREGDGSVDLEVCLAPETMDEIENDLEFMQYDPLGAQTPPIETRRVVTPQYPLGALGLNYSPCKSRLRLNIAPANLASASISPPPPPTSGSSPPTASASTSRSSSLSTLVSLDSLSRQLVSSSLYFLEFALPPSRQLVSLSLSQSRFLFQIIEGGGFWVILLQHLKTMPFPLMTSRPSSEHAYMSTDST</sequence>
<dbReference type="PANTHER" id="PTHR31896">
    <property type="entry name" value="FAMILY REGULATORY PROTEIN, PUTATIVE (AFU_ORTHOLOGUE AFUA_3G14730)-RELATED"/>
    <property type="match status" value="1"/>
</dbReference>
<dbReference type="FunFam" id="3.30.559.10:FF:000008">
    <property type="entry name" value="Tryptamine hydroxycinnamoyl transferase"/>
    <property type="match status" value="1"/>
</dbReference>
<dbReference type="EMBL" id="JBBNAG010000002">
    <property type="protein sequence ID" value="KAK9159012.1"/>
    <property type="molecule type" value="Genomic_DNA"/>
</dbReference>
<protein>
    <submittedName>
        <fullName evidence="5">Uncharacterized protein</fullName>
    </submittedName>
</protein>
<dbReference type="GO" id="GO:0016746">
    <property type="term" value="F:acyltransferase activity"/>
    <property type="evidence" value="ECO:0007669"/>
    <property type="project" value="UniProtKB-KW"/>
</dbReference>
<proteinExistence type="inferred from homology"/>
<comment type="caution">
    <text evidence="5">The sequence shown here is derived from an EMBL/GenBank/DDBJ whole genome shotgun (WGS) entry which is preliminary data.</text>
</comment>
<name>A0AAP0KUM3_9MAGN</name>
<evidence type="ECO:0000256" key="1">
    <source>
        <dbReference type="ARBA" id="ARBA00009861"/>
    </source>
</evidence>
<feature type="compositionally biased region" description="Low complexity" evidence="4">
    <location>
        <begin position="534"/>
        <end position="545"/>
    </location>
</feature>
<dbReference type="Pfam" id="PF02458">
    <property type="entry name" value="Transferase"/>
    <property type="match status" value="1"/>
</dbReference>
<comment type="similarity">
    <text evidence="1">Belongs to the plant acyltransferase family.</text>
</comment>
<dbReference type="Proteomes" id="UP001419268">
    <property type="component" value="Unassembled WGS sequence"/>
</dbReference>